<gene>
    <name evidence="4" type="ORF">H2200_011313</name>
</gene>
<dbReference type="SUPFAM" id="SSF48065">
    <property type="entry name" value="DBL homology domain (DH-domain)"/>
    <property type="match status" value="1"/>
</dbReference>
<dbReference type="GO" id="GO:0005085">
    <property type="term" value="F:guanyl-nucleotide exchange factor activity"/>
    <property type="evidence" value="ECO:0007669"/>
    <property type="project" value="InterPro"/>
</dbReference>
<dbReference type="InterPro" id="IPR021895">
    <property type="entry name" value="Bud3_N"/>
</dbReference>
<feature type="domain" description="DH" evidence="3">
    <location>
        <begin position="239"/>
        <end position="441"/>
    </location>
</feature>
<name>A0AA39CDS3_9EURO</name>
<feature type="region of interest" description="Disordered" evidence="2">
    <location>
        <begin position="467"/>
        <end position="584"/>
    </location>
</feature>
<dbReference type="PROSITE" id="PS50010">
    <property type="entry name" value="DH_2"/>
    <property type="match status" value="1"/>
</dbReference>
<dbReference type="InterPro" id="IPR000219">
    <property type="entry name" value="DH_dom"/>
</dbReference>
<feature type="compositionally biased region" description="Polar residues" evidence="2">
    <location>
        <begin position="557"/>
        <end position="569"/>
    </location>
</feature>
<dbReference type="Pfam" id="PF12015">
    <property type="entry name" value="Bud3_N"/>
    <property type="match status" value="1"/>
</dbReference>
<dbReference type="PANTHER" id="PTHR12673:SF159">
    <property type="entry name" value="LD03170P"/>
    <property type="match status" value="1"/>
</dbReference>
<feature type="region of interest" description="Disordered" evidence="2">
    <location>
        <begin position="614"/>
        <end position="641"/>
    </location>
</feature>
<feature type="compositionally biased region" description="Low complexity" evidence="2">
    <location>
        <begin position="621"/>
        <end position="635"/>
    </location>
</feature>
<dbReference type="PANTHER" id="PTHR12673">
    <property type="entry name" value="FACIOGENITAL DYSPLASIA PROTEIN"/>
    <property type="match status" value="1"/>
</dbReference>
<organism evidence="4 5">
    <name type="scientific">Cladophialophora chaetospira</name>
    <dbReference type="NCBI Taxonomy" id="386627"/>
    <lineage>
        <taxon>Eukaryota</taxon>
        <taxon>Fungi</taxon>
        <taxon>Dikarya</taxon>
        <taxon>Ascomycota</taxon>
        <taxon>Pezizomycotina</taxon>
        <taxon>Eurotiomycetes</taxon>
        <taxon>Chaetothyriomycetidae</taxon>
        <taxon>Chaetothyriales</taxon>
        <taxon>Herpotrichiellaceae</taxon>
        <taxon>Cladophialophora</taxon>
    </lineage>
</organism>
<dbReference type="GO" id="GO:0005737">
    <property type="term" value="C:cytoplasm"/>
    <property type="evidence" value="ECO:0007669"/>
    <property type="project" value="TreeGrafter"/>
</dbReference>
<dbReference type="Proteomes" id="UP001172673">
    <property type="component" value="Unassembled WGS sequence"/>
</dbReference>
<dbReference type="InterPro" id="IPR051092">
    <property type="entry name" value="FYVE_RhoGEF_PH"/>
</dbReference>
<dbReference type="Gene3D" id="1.20.900.10">
    <property type="entry name" value="Dbl homology (DH) domain"/>
    <property type="match status" value="1"/>
</dbReference>
<feature type="coiled-coil region" evidence="1">
    <location>
        <begin position="645"/>
        <end position="672"/>
    </location>
</feature>
<feature type="compositionally biased region" description="Polar residues" evidence="2">
    <location>
        <begin position="210"/>
        <end position="232"/>
    </location>
</feature>
<evidence type="ECO:0000259" key="3">
    <source>
        <dbReference type="PROSITE" id="PS50010"/>
    </source>
</evidence>
<protein>
    <recommendedName>
        <fullName evidence="3">DH domain-containing protein</fullName>
    </recommendedName>
</protein>
<evidence type="ECO:0000256" key="2">
    <source>
        <dbReference type="SAM" id="MobiDB-lite"/>
    </source>
</evidence>
<dbReference type="InterPro" id="IPR035899">
    <property type="entry name" value="DBL_dom_sf"/>
</dbReference>
<keyword evidence="5" id="KW-1185">Reference proteome</keyword>
<evidence type="ECO:0000313" key="5">
    <source>
        <dbReference type="Proteomes" id="UP001172673"/>
    </source>
</evidence>
<reference evidence="4" key="1">
    <citation type="submission" date="2022-10" db="EMBL/GenBank/DDBJ databases">
        <title>Culturing micro-colonial fungi from biological soil crusts in the Mojave desert and describing Neophaeococcomyces mojavensis, and introducing the new genera and species Taxawa tesnikishii.</title>
        <authorList>
            <person name="Kurbessoian T."/>
            <person name="Stajich J.E."/>
        </authorList>
    </citation>
    <scope>NUCLEOTIDE SEQUENCE</scope>
    <source>
        <strain evidence="4">TK_41</strain>
    </source>
</reference>
<dbReference type="AlphaFoldDB" id="A0AA39CDS3"/>
<feature type="compositionally biased region" description="Polar residues" evidence="2">
    <location>
        <begin position="514"/>
        <end position="533"/>
    </location>
</feature>
<accession>A0AA39CDS3</accession>
<dbReference type="Pfam" id="PF00621">
    <property type="entry name" value="RhoGEF"/>
    <property type="match status" value="1"/>
</dbReference>
<proteinExistence type="predicted"/>
<evidence type="ECO:0000313" key="4">
    <source>
        <dbReference type="EMBL" id="KAJ9604477.1"/>
    </source>
</evidence>
<dbReference type="EMBL" id="JAPDRK010000019">
    <property type="protein sequence ID" value="KAJ9604477.1"/>
    <property type="molecule type" value="Genomic_DNA"/>
</dbReference>
<feature type="region of interest" description="Disordered" evidence="2">
    <location>
        <begin position="156"/>
        <end position="232"/>
    </location>
</feature>
<comment type="caution">
    <text evidence="4">The sequence shown here is derived from an EMBL/GenBank/DDBJ whole genome shotgun (WGS) entry which is preliminary data.</text>
</comment>
<sequence length="684" mass="75274">MSKSGNLAALSAILSPNETPTIYYAEDPPYLPRILVFYFPVQAVGSLSSTSRIRTTILSAAGFKSYGAFSVAPNSSYYSAVHKLPEDKQRDDVYRGIAFALCRYFSEIPTEVKNAIDEENAHHGMVMKWGQTHAAQVTCRMSRVINTEEIIEALRPFSKERPSSPQTPVRPLASIRKTRPSFLPQESSNHGISRISHAFTPSKRIPSGASKRTPSISSPGTRKASSSLDPKHSVQQLESLRFKMCEFVDTEDRYITRLQELIELVTNQGRTPKSLSSKFSSRGNQKAMHAMLQFPSLLDQIKDLNIAFLDDIETALHNSEDAALTFLDSAQSNPQLLQAAKDPMGILSFAKILLTHFPKFPMPYREYLDLHSQISSNLDQFLKEGTTSIQTAPSLLMEPAQRISRYGLYIDTMLPHIPSNFTVAIRTLEKARKIIAEICEMEPAASTILDSLRIEHEAKRKGLSPTKLLSGLTRSNGTIREAPALTGSLREREGPRLFPSLGRSLSRRHKASRPQLSTILAEQDPEQVNNVQPRNDENRPLTSSSGLSFGSVKRPPTSGSSVSATNRSTASASPGPNGPGGLLSSRKLRIRTAPNAVTSPRSTAEQNNASALYSRSSGMLPPSSVHSHPASSSAVGVGGEQEDSLELYKAKLMRVEEENYKLLQENAELKRVVRECTCGGVEKR</sequence>
<keyword evidence="1" id="KW-0175">Coiled coil</keyword>
<evidence type="ECO:0000256" key="1">
    <source>
        <dbReference type="SAM" id="Coils"/>
    </source>
</evidence>